<comment type="caution">
    <text evidence="3">The sequence shown here is derived from an EMBL/GenBank/DDBJ whole genome shotgun (WGS) entry which is preliminary data.</text>
</comment>
<organism evidence="3 4">
    <name type="scientific">Brachybacterium fresconis</name>
    <dbReference type="NCBI Taxonomy" id="173363"/>
    <lineage>
        <taxon>Bacteria</taxon>
        <taxon>Bacillati</taxon>
        <taxon>Actinomycetota</taxon>
        <taxon>Actinomycetes</taxon>
        <taxon>Micrococcales</taxon>
        <taxon>Dermabacteraceae</taxon>
        <taxon>Brachybacterium</taxon>
    </lineage>
</organism>
<gene>
    <name evidence="2" type="ORF">JOF44_000694</name>
    <name evidence="3" type="ORF">JOF44_000869</name>
</gene>
<accession>A0ABS4YGN6</accession>
<sequence>MITHIASAILYVTDQDESLAFYRDVLGFEVITDADMGGGARWLEVRPAGAQTAIVLLAAAAFGRSPGEGANLTFASSDIATTIEVLHSRGAEVSEPVEEPWGTYATVVGPDDHRVQFNERRKHI</sequence>
<proteinExistence type="predicted"/>
<reference evidence="3 4" key="1">
    <citation type="submission" date="2021-03" db="EMBL/GenBank/DDBJ databases">
        <title>Sequencing the genomes of 1000 actinobacteria strains.</title>
        <authorList>
            <person name="Klenk H.-P."/>
        </authorList>
    </citation>
    <scope>NUCLEOTIDE SEQUENCE [LARGE SCALE GENOMIC DNA]</scope>
    <source>
        <strain evidence="3 4">DSM 14564</strain>
    </source>
</reference>
<evidence type="ECO:0000259" key="1">
    <source>
        <dbReference type="PROSITE" id="PS51819"/>
    </source>
</evidence>
<dbReference type="PANTHER" id="PTHR36437">
    <property type="entry name" value="GLYOXALASE/BLEOMYCIN RESISTANCE PROTEIN/DIOXYGENASE"/>
    <property type="match status" value="1"/>
</dbReference>
<dbReference type="Pfam" id="PF00903">
    <property type="entry name" value="Glyoxalase"/>
    <property type="match status" value="1"/>
</dbReference>
<dbReference type="EMBL" id="JAGIOC010000001">
    <property type="protein sequence ID" value="MBP2407791.1"/>
    <property type="molecule type" value="Genomic_DNA"/>
</dbReference>
<dbReference type="InterPro" id="IPR037523">
    <property type="entry name" value="VOC_core"/>
</dbReference>
<evidence type="ECO:0000313" key="2">
    <source>
        <dbReference type="EMBL" id="MBP2407791.1"/>
    </source>
</evidence>
<evidence type="ECO:0000313" key="3">
    <source>
        <dbReference type="EMBL" id="MBP2407966.1"/>
    </source>
</evidence>
<dbReference type="RefSeq" id="WP_209887465.1">
    <property type="nucleotide sequence ID" value="NZ_BAAAJV010000070.1"/>
</dbReference>
<dbReference type="SUPFAM" id="SSF54593">
    <property type="entry name" value="Glyoxalase/Bleomycin resistance protein/Dihydroxybiphenyl dioxygenase"/>
    <property type="match status" value="1"/>
</dbReference>
<dbReference type="Proteomes" id="UP000698222">
    <property type="component" value="Unassembled WGS sequence"/>
</dbReference>
<name>A0ABS4YGN6_9MICO</name>
<dbReference type="PANTHER" id="PTHR36437:SF2">
    <property type="entry name" value="GLYOXALASE_BLEOMYCIN RESISTANCE PROTEIN_DIOXYGENASE"/>
    <property type="match status" value="1"/>
</dbReference>
<dbReference type="InterPro" id="IPR004360">
    <property type="entry name" value="Glyas_Fos-R_dOase_dom"/>
</dbReference>
<feature type="domain" description="VOC" evidence="1">
    <location>
        <begin position="1"/>
        <end position="120"/>
    </location>
</feature>
<dbReference type="InterPro" id="IPR029068">
    <property type="entry name" value="Glyas_Bleomycin-R_OHBP_Dase"/>
</dbReference>
<dbReference type="EMBL" id="JAGIOC010000001">
    <property type="protein sequence ID" value="MBP2407966.1"/>
    <property type="molecule type" value="Genomic_DNA"/>
</dbReference>
<keyword evidence="4" id="KW-1185">Reference proteome</keyword>
<protein>
    <submittedName>
        <fullName evidence="3">Catechol 2,3-dioxygenase-like lactoylglutathione lyase family enzyme</fullName>
    </submittedName>
</protein>
<dbReference type="PROSITE" id="PS51819">
    <property type="entry name" value="VOC"/>
    <property type="match status" value="1"/>
</dbReference>
<evidence type="ECO:0000313" key="4">
    <source>
        <dbReference type="Proteomes" id="UP000698222"/>
    </source>
</evidence>
<dbReference type="Gene3D" id="3.10.180.10">
    <property type="entry name" value="2,3-Dihydroxybiphenyl 1,2-Dioxygenase, domain 1"/>
    <property type="match status" value="1"/>
</dbReference>